<sequence length="228" mass="26292">MESYFWMDIGSSFLEVLARKFLPACTNRTKDLPAPVPVNSLCGQGFQMILFNFYQLVTFVSSTGHLSVKNHYNRSPLQLGHSNFQVPTFFNTGENIFSHMWIDILAGHEGEERRQRYCSKQKATYNQSARSLPALHIGTPVWIQDPTNKLWKKMGVIEDIRKTDRSYVICIPGGRTYVRNRRFLRPIGFRKEQSDPDEDTSKAPALRRSLRLQSSRRKIKKGGDCDMI</sequence>
<accession>A0A553PQ38</accession>
<protein>
    <submittedName>
        <fullName evidence="1">Uncharacterized protein</fullName>
    </submittedName>
</protein>
<gene>
    <name evidence="1" type="ORF">TCAL_16094</name>
</gene>
<proteinExistence type="predicted"/>
<dbReference type="Proteomes" id="UP000318571">
    <property type="component" value="Chromosome 6"/>
</dbReference>
<evidence type="ECO:0000313" key="2">
    <source>
        <dbReference type="Proteomes" id="UP000318571"/>
    </source>
</evidence>
<dbReference type="PANTHER" id="PTHR33244:SF3">
    <property type="entry name" value="PEPTIDASE A2 DOMAIN-CONTAINING PROTEIN"/>
    <property type="match status" value="1"/>
</dbReference>
<dbReference type="EMBL" id="VCGU01000002">
    <property type="protein sequence ID" value="TRY79771.1"/>
    <property type="molecule type" value="Genomic_DNA"/>
</dbReference>
<name>A0A553PQ38_TIGCA</name>
<organism evidence="1 2">
    <name type="scientific">Tigriopus californicus</name>
    <name type="common">Marine copepod</name>
    <dbReference type="NCBI Taxonomy" id="6832"/>
    <lineage>
        <taxon>Eukaryota</taxon>
        <taxon>Metazoa</taxon>
        <taxon>Ecdysozoa</taxon>
        <taxon>Arthropoda</taxon>
        <taxon>Crustacea</taxon>
        <taxon>Multicrustacea</taxon>
        <taxon>Hexanauplia</taxon>
        <taxon>Copepoda</taxon>
        <taxon>Harpacticoida</taxon>
        <taxon>Harpacticidae</taxon>
        <taxon>Tigriopus</taxon>
    </lineage>
</organism>
<keyword evidence="2" id="KW-1185">Reference proteome</keyword>
<dbReference type="PANTHER" id="PTHR33244">
    <property type="entry name" value="INTEGRASE CATALYTIC DOMAIN-CONTAINING PROTEIN-RELATED"/>
    <property type="match status" value="1"/>
</dbReference>
<dbReference type="AlphaFoldDB" id="A0A553PQ38"/>
<reference evidence="1 2" key="1">
    <citation type="journal article" date="2018" name="Nat. Ecol. Evol.">
        <title>Genomic signatures of mitonuclear coevolution across populations of Tigriopus californicus.</title>
        <authorList>
            <person name="Barreto F.S."/>
            <person name="Watson E.T."/>
            <person name="Lima T.G."/>
            <person name="Willett C.S."/>
            <person name="Edmands S."/>
            <person name="Li W."/>
            <person name="Burton R.S."/>
        </authorList>
    </citation>
    <scope>NUCLEOTIDE SEQUENCE [LARGE SCALE GENOMIC DNA]</scope>
    <source>
        <strain evidence="1 2">San Diego</strain>
    </source>
</reference>
<comment type="caution">
    <text evidence="1">The sequence shown here is derived from an EMBL/GenBank/DDBJ whole genome shotgun (WGS) entry which is preliminary data.</text>
</comment>
<evidence type="ECO:0000313" key="1">
    <source>
        <dbReference type="EMBL" id="TRY79771.1"/>
    </source>
</evidence>